<protein>
    <submittedName>
        <fullName evidence="3">DNA repair exonuclease</fullName>
    </submittedName>
</protein>
<dbReference type="PIRSF" id="PIRSF033091">
    <property type="entry name" value="Pesterase_YhaO"/>
    <property type="match status" value="1"/>
</dbReference>
<dbReference type="InterPro" id="IPR041796">
    <property type="entry name" value="Mre11_N"/>
</dbReference>
<dbReference type="AlphaFoldDB" id="A0A9X9S2W1"/>
<dbReference type="KEGG" id="mou:OU421_08825"/>
<dbReference type="SUPFAM" id="SSF56300">
    <property type="entry name" value="Metallo-dependent phosphatases"/>
    <property type="match status" value="1"/>
</dbReference>
<reference evidence="3" key="1">
    <citation type="submission" date="2022-11" db="EMBL/GenBank/DDBJ databases">
        <title>Complete genome sequence of Methanogenium organophilum DSM 3596.</title>
        <authorList>
            <person name="Chen S.-C."/>
            <person name="Lai S.-J."/>
            <person name="You Y.-T."/>
        </authorList>
    </citation>
    <scope>NUCLEOTIDE SEQUENCE</scope>
    <source>
        <strain evidence="3">DSM 3596</strain>
    </source>
</reference>
<evidence type="ECO:0000259" key="2">
    <source>
        <dbReference type="Pfam" id="PF00149"/>
    </source>
</evidence>
<dbReference type="Proteomes" id="UP001163096">
    <property type="component" value="Chromosome"/>
</dbReference>
<dbReference type="InterPro" id="IPR029052">
    <property type="entry name" value="Metallo-depent_PP-like"/>
</dbReference>
<organism evidence="3 4">
    <name type="scientific">Methanogenium organophilum</name>
    <dbReference type="NCBI Taxonomy" id="2199"/>
    <lineage>
        <taxon>Archaea</taxon>
        <taxon>Methanobacteriati</taxon>
        <taxon>Methanobacteriota</taxon>
        <taxon>Stenosarchaea group</taxon>
        <taxon>Methanomicrobia</taxon>
        <taxon>Methanomicrobiales</taxon>
        <taxon>Methanomicrobiaceae</taxon>
        <taxon>Methanogenium</taxon>
    </lineage>
</organism>
<sequence length="435" mass="48957">MQEKIDMTQPDSNKCLKFIHTADLHLGSPFSGIARMDKDIAELLSHAGYGAYERIIETAIDNAVDFILIAGDIYESQNQRIIEQLKFHKGLERLDAAGISVYIICGNHDPARGWSKEIVWPKSVHFLRSDRPELIWYEKNGVPKAMIIGMSYPRETVAENLARRYPDREDDWPFTIGLLHCTIGTNTGHDPYSPCSLQDLAGKGYDYWALGHIHKPSVLQKDSPAIVYAGIPQGRDIGESGPRGCYLVTTHSDADIRTEFIETASVVWQEAPVSIDDISSLDELRREIETRIEEIRSENTACAVICRITLTGRGDVHRDLVQEGALQELSEFFREQEAGMDNAVYVERFIDATAFPVDREMIMQRGDLIADVLAISEQMQKTGEIDEELTEELGGLFEKYHGKGVLKEIDEEELSALICEAETYLLDHLIPGDRS</sequence>
<dbReference type="EMBL" id="CP113361">
    <property type="protein sequence ID" value="WAI00531.1"/>
    <property type="molecule type" value="Genomic_DNA"/>
</dbReference>
<evidence type="ECO:0000256" key="1">
    <source>
        <dbReference type="ARBA" id="ARBA00022801"/>
    </source>
</evidence>
<keyword evidence="3" id="KW-0269">Exonuclease</keyword>
<accession>A0A9X9S2W1</accession>
<dbReference type="CDD" id="cd00840">
    <property type="entry name" value="MPP_Mre11_N"/>
    <property type="match status" value="1"/>
</dbReference>
<dbReference type="InterPro" id="IPR014576">
    <property type="entry name" value="Pesterase_YhaO"/>
</dbReference>
<keyword evidence="4" id="KW-1185">Reference proteome</keyword>
<dbReference type="Pfam" id="PF00149">
    <property type="entry name" value="Metallophos"/>
    <property type="match status" value="1"/>
</dbReference>
<dbReference type="Gene3D" id="3.60.21.10">
    <property type="match status" value="1"/>
</dbReference>
<proteinExistence type="predicted"/>
<dbReference type="GeneID" id="76835201"/>
<gene>
    <name evidence="3" type="ORF">OU421_08825</name>
</gene>
<name>A0A9X9S2W1_METOG</name>
<dbReference type="PANTHER" id="PTHR30337:SF7">
    <property type="entry name" value="PHOSPHOESTERASE"/>
    <property type="match status" value="1"/>
</dbReference>
<feature type="domain" description="Calcineurin-like phosphoesterase" evidence="2">
    <location>
        <begin position="16"/>
        <end position="216"/>
    </location>
</feature>
<keyword evidence="1" id="KW-0378">Hydrolase</keyword>
<dbReference type="PANTHER" id="PTHR30337">
    <property type="entry name" value="COMPONENT OF ATP-DEPENDENT DSDNA EXONUCLEASE"/>
    <property type="match status" value="1"/>
</dbReference>
<evidence type="ECO:0000313" key="3">
    <source>
        <dbReference type="EMBL" id="WAI00531.1"/>
    </source>
</evidence>
<dbReference type="RefSeq" id="WP_268185733.1">
    <property type="nucleotide sequence ID" value="NZ_CP113361.1"/>
</dbReference>
<dbReference type="InterPro" id="IPR004843">
    <property type="entry name" value="Calcineurin-like_PHP"/>
</dbReference>
<evidence type="ECO:0000313" key="4">
    <source>
        <dbReference type="Proteomes" id="UP001163096"/>
    </source>
</evidence>
<dbReference type="InterPro" id="IPR050535">
    <property type="entry name" value="DNA_Repair-Maintenance_Comp"/>
</dbReference>
<dbReference type="GO" id="GO:0004527">
    <property type="term" value="F:exonuclease activity"/>
    <property type="evidence" value="ECO:0007669"/>
    <property type="project" value="UniProtKB-KW"/>
</dbReference>
<keyword evidence="3" id="KW-0540">Nuclease</keyword>